<protein>
    <submittedName>
        <fullName evidence="2">Effector-binding domain-containing protein</fullName>
    </submittedName>
</protein>
<feature type="domain" description="AraC effector-binding" evidence="1">
    <location>
        <begin position="8"/>
        <end position="157"/>
    </location>
</feature>
<dbReference type="InterPro" id="IPR010499">
    <property type="entry name" value="AraC_E-bd"/>
</dbReference>
<dbReference type="Pfam" id="PF06445">
    <property type="entry name" value="GyrI-like"/>
    <property type="match status" value="1"/>
</dbReference>
<dbReference type="SUPFAM" id="SSF55136">
    <property type="entry name" value="Probable bacterial effector-binding domain"/>
    <property type="match status" value="1"/>
</dbReference>
<evidence type="ECO:0000313" key="2">
    <source>
        <dbReference type="EMBL" id="TQM96354.1"/>
    </source>
</evidence>
<organism evidence="2 3">
    <name type="scientific">Ornithinimicrobium humiphilum</name>
    <dbReference type="NCBI Taxonomy" id="125288"/>
    <lineage>
        <taxon>Bacteria</taxon>
        <taxon>Bacillati</taxon>
        <taxon>Actinomycetota</taxon>
        <taxon>Actinomycetes</taxon>
        <taxon>Micrococcales</taxon>
        <taxon>Ornithinimicrobiaceae</taxon>
        <taxon>Ornithinimicrobium</taxon>
    </lineage>
</organism>
<evidence type="ECO:0000259" key="1">
    <source>
        <dbReference type="SMART" id="SM00871"/>
    </source>
</evidence>
<dbReference type="Proteomes" id="UP000315133">
    <property type="component" value="Unassembled WGS sequence"/>
</dbReference>
<keyword evidence="3" id="KW-1185">Reference proteome</keyword>
<reference evidence="2 3" key="1">
    <citation type="submission" date="2019-06" db="EMBL/GenBank/DDBJ databases">
        <title>Sequencing the genomes of 1000 actinobacteria strains.</title>
        <authorList>
            <person name="Klenk H.-P."/>
        </authorList>
    </citation>
    <scope>NUCLEOTIDE SEQUENCE [LARGE SCALE GENOMIC DNA]</scope>
    <source>
        <strain evidence="2 3">DSM 12362</strain>
    </source>
</reference>
<dbReference type="InterPro" id="IPR011256">
    <property type="entry name" value="Reg_factor_effector_dom_sf"/>
</dbReference>
<name>A0A543KMS7_9MICO</name>
<dbReference type="Gene3D" id="3.20.80.10">
    <property type="entry name" value="Regulatory factor, effector binding domain"/>
    <property type="match status" value="1"/>
</dbReference>
<dbReference type="AlphaFoldDB" id="A0A543KMS7"/>
<proteinExistence type="predicted"/>
<sequence length="158" mass="17521">MDQSPESTEPEIVSREEVPAAVVRATLRMEELPQLFDRAYRLVASVLEQQGLEPGEAFARYLTMPGETMEVEAGFTTTGPVEPEEDVVPTTLPAGEVARLTHTGPYDTLSSSWDRLGRWIGDQGRRPGAALWEVYVTEPTPEADPATMRTDLYWPLEG</sequence>
<dbReference type="SMART" id="SM00871">
    <property type="entry name" value="AraC_E_bind"/>
    <property type="match status" value="1"/>
</dbReference>
<dbReference type="InterPro" id="IPR029442">
    <property type="entry name" value="GyrI-like"/>
</dbReference>
<dbReference type="EMBL" id="VFPU01000001">
    <property type="protein sequence ID" value="TQM96354.1"/>
    <property type="molecule type" value="Genomic_DNA"/>
</dbReference>
<evidence type="ECO:0000313" key="3">
    <source>
        <dbReference type="Proteomes" id="UP000315133"/>
    </source>
</evidence>
<accession>A0A543KMS7</accession>
<dbReference type="RefSeq" id="WP_170233541.1">
    <property type="nucleotide sequence ID" value="NZ_BAAAIL010000003.1"/>
</dbReference>
<comment type="caution">
    <text evidence="2">The sequence shown here is derived from an EMBL/GenBank/DDBJ whole genome shotgun (WGS) entry which is preliminary data.</text>
</comment>
<gene>
    <name evidence="2" type="ORF">FB476_1220</name>
</gene>